<sequence length="158" mass="16986">MDEATSNTNPLTCPFCETSSLAAFGRNSARCGTCGGVLGGEFLEMLRRIVALPGTAGRHACECGHPEMRLLPDGVYRCPACGSEVLPVSAGAATWKPPDHTEAYASGWLEGRYGEPKPMPANRALARFDSAMDRLDFYRGHRAGREARVVKGRLIEAS</sequence>
<name>A0A6J4QTB0_9ACTN</name>
<gene>
    <name evidence="1" type="ORF">AVDCRST_MAG02-420</name>
</gene>
<protein>
    <recommendedName>
        <fullName evidence="2">Transcription factor zinc-finger domain-containing protein</fullName>
    </recommendedName>
</protein>
<evidence type="ECO:0008006" key="2">
    <source>
        <dbReference type="Google" id="ProtNLM"/>
    </source>
</evidence>
<accession>A0A6J4QTB0</accession>
<dbReference type="AlphaFoldDB" id="A0A6J4QTB0"/>
<reference evidence="1" key="1">
    <citation type="submission" date="2020-02" db="EMBL/GenBank/DDBJ databases">
        <authorList>
            <person name="Meier V. D."/>
        </authorList>
    </citation>
    <scope>NUCLEOTIDE SEQUENCE</scope>
    <source>
        <strain evidence="1">AVDCRST_MAG02</strain>
    </source>
</reference>
<evidence type="ECO:0000313" key="1">
    <source>
        <dbReference type="EMBL" id="CAA9445714.1"/>
    </source>
</evidence>
<organism evidence="1">
    <name type="scientific">uncultured Rubrobacteraceae bacterium</name>
    <dbReference type="NCBI Taxonomy" id="349277"/>
    <lineage>
        <taxon>Bacteria</taxon>
        <taxon>Bacillati</taxon>
        <taxon>Actinomycetota</taxon>
        <taxon>Rubrobacteria</taxon>
        <taxon>Rubrobacterales</taxon>
        <taxon>Rubrobacteraceae</taxon>
        <taxon>environmental samples</taxon>
    </lineage>
</organism>
<proteinExistence type="predicted"/>
<dbReference type="EMBL" id="CADCVH010000010">
    <property type="protein sequence ID" value="CAA9445714.1"/>
    <property type="molecule type" value="Genomic_DNA"/>
</dbReference>